<dbReference type="RefSeq" id="WP_007049734.1">
    <property type="nucleotide sequence ID" value="NZ_DS560018.1"/>
</dbReference>
<dbReference type="GeneID" id="98000094"/>
<reference evidence="2" key="2">
    <citation type="submission" date="2013-08" db="EMBL/GenBank/DDBJ databases">
        <title>Draft genome sequence of Anaerofustis stercorihominis (DSM 17244).</title>
        <authorList>
            <person name="Sudarsanam P."/>
            <person name="Ley R."/>
            <person name="Guruge J."/>
            <person name="Turnbaugh P.J."/>
            <person name="Mahowald M."/>
            <person name="Liep D."/>
            <person name="Gordon J."/>
        </authorList>
    </citation>
    <scope>NUCLEOTIDE SEQUENCE</scope>
    <source>
        <strain evidence="2">DSM 17244</strain>
    </source>
</reference>
<feature type="chain" id="PRO_5002760921" evidence="1">
    <location>
        <begin position="29"/>
        <end position="168"/>
    </location>
</feature>
<dbReference type="HOGENOM" id="CLU_1583159_0_0_9"/>
<evidence type="ECO:0000313" key="3">
    <source>
        <dbReference type="Proteomes" id="UP000005178"/>
    </source>
</evidence>
<gene>
    <name evidence="2" type="ORF">ANASTE_00280</name>
</gene>
<feature type="signal peptide" evidence="1">
    <location>
        <begin position="1"/>
        <end position="28"/>
    </location>
</feature>
<organism evidence="2 3">
    <name type="scientific">Anaerofustis stercorihominis DSM 17244</name>
    <dbReference type="NCBI Taxonomy" id="445971"/>
    <lineage>
        <taxon>Bacteria</taxon>
        <taxon>Bacillati</taxon>
        <taxon>Bacillota</taxon>
        <taxon>Clostridia</taxon>
        <taxon>Eubacteriales</taxon>
        <taxon>Eubacteriaceae</taxon>
        <taxon>Anaerofustis</taxon>
    </lineage>
</organism>
<dbReference type="AlphaFoldDB" id="B1C6E0"/>
<proteinExistence type="predicted"/>
<dbReference type="EMBL" id="ABIL02000004">
    <property type="protein sequence ID" value="EDS73425.1"/>
    <property type="molecule type" value="Genomic_DNA"/>
</dbReference>
<keyword evidence="1" id="KW-0732">Signal</keyword>
<reference evidence="2" key="1">
    <citation type="submission" date="2008-01" db="EMBL/GenBank/DDBJ databases">
        <authorList>
            <person name="Fulton L."/>
            <person name="Clifton S."/>
            <person name="Fulton B."/>
            <person name="Xu J."/>
            <person name="Minx P."/>
            <person name="Pepin K.H."/>
            <person name="Johnson M."/>
            <person name="Thiruvilangam P."/>
            <person name="Bhonagiri V."/>
            <person name="Nash W.E."/>
            <person name="Mardis E.R."/>
            <person name="Wilson R.K."/>
        </authorList>
    </citation>
    <scope>NUCLEOTIDE SEQUENCE [LARGE SCALE GENOMIC DNA]</scope>
    <source>
        <strain evidence="2">DSM 17244</strain>
    </source>
</reference>
<name>B1C6E0_9FIRM</name>
<evidence type="ECO:0000256" key="1">
    <source>
        <dbReference type="SAM" id="SignalP"/>
    </source>
</evidence>
<dbReference type="Proteomes" id="UP000005178">
    <property type="component" value="Unassembled WGS sequence"/>
</dbReference>
<comment type="caution">
    <text evidence="2">The sequence shown here is derived from an EMBL/GenBank/DDBJ whole genome shotgun (WGS) entry which is preliminary data.</text>
</comment>
<dbReference type="eggNOG" id="ENOG502ZKA7">
    <property type="taxonomic scope" value="Bacteria"/>
</dbReference>
<sequence length="168" mass="19574">MNKKIKKSFVVLMILSLCFSFSFQNISAQTLDENNNENISNKITQSEDDAGNNTVTGFEDLEEKIITINEKTGIEKLNLPNKLYVYLNNKEEKTSLDVSWECPDYDKKELSSYIFKPLFEDKYKVSPELSKEDIPTIEIKINKDIKTKEENMTRSTSSKYKKNAWYIQ</sequence>
<keyword evidence="3" id="KW-1185">Reference proteome</keyword>
<accession>B1C6E0</accession>
<protein>
    <submittedName>
        <fullName evidence="2">Uncharacterized protein</fullName>
    </submittedName>
</protein>
<evidence type="ECO:0000313" key="2">
    <source>
        <dbReference type="EMBL" id="EDS73425.1"/>
    </source>
</evidence>
<dbReference type="STRING" id="445971.ANASTE_00280"/>